<evidence type="ECO:0000256" key="2">
    <source>
        <dbReference type="SAM" id="MobiDB-lite"/>
    </source>
</evidence>
<dbReference type="Proteomes" id="UP000053815">
    <property type="component" value="Unassembled WGS sequence"/>
</dbReference>
<organism evidence="3">
    <name type="scientific">Mucor ambiguus</name>
    <dbReference type="NCBI Taxonomy" id="91626"/>
    <lineage>
        <taxon>Eukaryota</taxon>
        <taxon>Fungi</taxon>
        <taxon>Fungi incertae sedis</taxon>
        <taxon>Mucoromycota</taxon>
        <taxon>Mucoromycotina</taxon>
        <taxon>Mucoromycetes</taxon>
        <taxon>Mucorales</taxon>
        <taxon>Mucorineae</taxon>
        <taxon>Mucoraceae</taxon>
        <taxon>Mucor</taxon>
    </lineage>
</organism>
<gene>
    <name evidence="3" type="ORF">MAM1_0355d09985</name>
</gene>
<evidence type="ECO:0000313" key="4">
    <source>
        <dbReference type="Proteomes" id="UP000053815"/>
    </source>
</evidence>
<sequence>MAFKLNANEIKFEQVYDNGFHSLQQFEISNLTDKHLCIQLDAGDLKDQVVFQLHNENITETAFMATNTANTPQDFSQFNQVFNYVNHVDSIGLEPHQAQLFIIAFLPMTRQQPPFVFSTVSGIIRFASLDHTLNLDFHATVCQSMLAADELDTGLIFEDSIVGETYIKDVTIRNLSAIDLHWRLNTLDLNHQQQQQQYGISDDDWLQFVDACTFMTLGPLKPIAPFSIYTFRVIFTPKEVGKFNYDLQIENINDVQNIIQTKIHATIQRFMHRDTLVVSSGNILDFGDCIAGQWSMQQIVLNNVSESAIEVHFSSEGGAELAFNVKVKPEDQGLECEISNCTPTLSTNTSIMEKQLPLLQQSTAPDTLFTRPISPSVKTYSSQEDYASSINSYASTDVDIDMLSVFNEVYTYNTSNYSSSTSTLPIKQQHDLEEENTTKIEDMILRPGAERIIQVSYRPAKAEPNGVYAGQLTRQNNFGILLEYRPNKSAKPKELKSIQCKAKSCTSFVSVTPQLIDFGDTDVGTQKSQSISITNLSEICAHVELVFESKVISCTQGELLVQPKSTVELKLDIYPRKINSSYKRQIKLVNYLNRENDQIIEVCSKNVDNHKVTFHSLFYQLLTPTGANYLDFGPIALNSPALRTCTLINVKDAPLLLGISTSLPKEIVIYTKKKRYNPRKLLSTTPSSSSIQRFEEDIEKPSSVVTNTLIAMNHRTRMTNVQYASTAYLDLATVPHFQLMSIKHQRKVAARRLLSGKSVEDTNTGVTTISMATATEEAKLLSSTATKTTTIKKLSSATGQKLLAQKRIKKRKEQHHQSGQHSPGVEHPCTGITATAQQLKKKQKNIDWPDIAGKAQVPLDDLISILEHGSLSRTPLFPRQSLEEQFVKYQLAWRTELDRLIEKGEIVPTSLLQLDPKEETEIIIVYTPSRDHWQSSLTTKKAAALSIRLIDFDHSSDEDDEAATGDRKIPVVRKVIVRAQVCKSSMEVGQRNINFGLVDKGEKHHKTIVLHNKSETPLLYTIKKSGSIASGAIHLDVGRHGVIRAFGKREIDFVFVPTLHGPFIEQLMVSNIRDKKDTNVISLKAMVRRPESFQVKTLLDPLSIHPYCEATCAEILNITNTNQQSRDFEIRIDNNEGFNDYHVEFNVIQQESTLVLNEELEEEIETIEQKLKIAMRKDQPDKIKKYNKKLAKLKHTEDTIKEAEKNMDESAEEEQEEDTSNQVTRTKCDVLIESETTLSATFTTKKLDNYSMLFSVGPHSSSHITVCFRAYKSAAVTTTALLGRILIYEHKNMDTVKSFPFTAVLCTSHESCLV</sequence>
<accession>A0A0C9MSN2</accession>
<evidence type="ECO:0000313" key="3">
    <source>
        <dbReference type="EMBL" id="GAN10444.1"/>
    </source>
</evidence>
<proteinExistence type="predicted"/>
<keyword evidence="4" id="KW-1185">Reference proteome</keyword>
<protein>
    <submittedName>
        <fullName evidence="3">Uncharacterized protein</fullName>
    </submittedName>
</protein>
<dbReference type="InterPro" id="IPR013783">
    <property type="entry name" value="Ig-like_fold"/>
</dbReference>
<feature type="region of interest" description="Disordered" evidence="2">
    <location>
        <begin position="807"/>
        <end position="829"/>
    </location>
</feature>
<reference evidence="3" key="1">
    <citation type="submission" date="2014-09" db="EMBL/GenBank/DDBJ databases">
        <title>Draft genome sequence of an oleaginous Mucoromycotina fungus Mucor ambiguus NBRC6742.</title>
        <authorList>
            <person name="Takeda I."/>
            <person name="Yamane N."/>
            <person name="Morita T."/>
            <person name="Tamano K."/>
            <person name="Machida M."/>
            <person name="Baker S."/>
            <person name="Koike H."/>
        </authorList>
    </citation>
    <scope>NUCLEOTIDE SEQUENCE</scope>
    <source>
        <strain evidence="3">NBRC 6742</strain>
    </source>
</reference>
<dbReference type="EMBL" id="DF836644">
    <property type="protein sequence ID" value="GAN10444.1"/>
    <property type="molecule type" value="Genomic_DNA"/>
</dbReference>
<dbReference type="STRING" id="91626.A0A0C9MSN2"/>
<name>A0A0C9MSN2_9FUNG</name>
<keyword evidence="1" id="KW-0175">Coiled coil</keyword>
<dbReference type="OrthoDB" id="252265at2759"/>
<evidence type="ECO:0000256" key="1">
    <source>
        <dbReference type="SAM" id="Coils"/>
    </source>
</evidence>
<dbReference type="PANTHER" id="PTHR39211:SF1">
    <property type="entry name" value="ABNORMAL SPINDLE-LIKE MICROCEPHALY-ASSOCIATED PROTEIN ASH DOMAIN-CONTAINING PROTEIN"/>
    <property type="match status" value="1"/>
</dbReference>
<dbReference type="PANTHER" id="PTHR39211">
    <property type="entry name" value="CHROMOSOME 7, WHOLE GENOME SHOTGUN SEQUENCE"/>
    <property type="match status" value="1"/>
</dbReference>
<feature type="coiled-coil region" evidence="1">
    <location>
        <begin position="1150"/>
        <end position="1220"/>
    </location>
</feature>
<dbReference type="Gene3D" id="2.60.40.10">
    <property type="entry name" value="Immunoglobulins"/>
    <property type="match status" value="3"/>
</dbReference>